<dbReference type="GO" id="GO:0005856">
    <property type="term" value="C:cytoskeleton"/>
    <property type="evidence" value="ECO:0007669"/>
    <property type="project" value="UniProtKB-SubCell"/>
</dbReference>
<evidence type="ECO:0000256" key="3">
    <source>
        <dbReference type="ARBA" id="ARBA00016840"/>
    </source>
</evidence>
<sequence length="147" mass="16935">MWYQAGITYTDLLEIKLEKQRESNARPSPRSLSKINNIITKGLMHFNSFLKSFEGKINQIDESYYQSYGRAQFFIAVLHGKFITLDKKVKLENTEASLEAYEKVLEFCDGHEGAQDTIKLEIEACKEMVKLLPVKIVKLKSELPKQS</sequence>
<evidence type="ECO:0000256" key="5">
    <source>
        <dbReference type="ARBA" id="ARBA00023212"/>
    </source>
</evidence>
<dbReference type="Proteomes" id="UP001516400">
    <property type="component" value="Unassembled WGS sequence"/>
</dbReference>
<dbReference type="AlphaFoldDB" id="A0ABD2MIN6"/>
<comment type="caution">
    <text evidence="6">The sequence shown here is derived from an EMBL/GenBank/DDBJ whole genome shotgun (WGS) entry which is preliminary data.</text>
</comment>
<evidence type="ECO:0000256" key="4">
    <source>
        <dbReference type="ARBA" id="ARBA00022490"/>
    </source>
</evidence>
<dbReference type="InterPro" id="IPR022083">
    <property type="entry name" value="KBP"/>
</dbReference>
<accession>A0ABD2MIN6</accession>
<comment type="similarity">
    <text evidence="2">Belongs to the KIF-binding protein family.</text>
</comment>
<organism evidence="6 7">
    <name type="scientific">Cryptolaemus montrouzieri</name>
    <dbReference type="NCBI Taxonomy" id="559131"/>
    <lineage>
        <taxon>Eukaryota</taxon>
        <taxon>Metazoa</taxon>
        <taxon>Ecdysozoa</taxon>
        <taxon>Arthropoda</taxon>
        <taxon>Hexapoda</taxon>
        <taxon>Insecta</taxon>
        <taxon>Pterygota</taxon>
        <taxon>Neoptera</taxon>
        <taxon>Endopterygota</taxon>
        <taxon>Coleoptera</taxon>
        <taxon>Polyphaga</taxon>
        <taxon>Cucujiformia</taxon>
        <taxon>Coccinelloidea</taxon>
        <taxon>Coccinellidae</taxon>
        <taxon>Scymninae</taxon>
        <taxon>Scymnini</taxon>
        <taxon>Cryptolaemus</taxon>
    </lineage>
</organism>
<protein>
    <recommendedName>
        <fullName evidence="3">KIF-binding protein</fullName>
    </recommendedName>
</protein>
<dbReference type="EMBL" id="JABFTP020000001">
    <property type="protein sequence ID" value="KAL3266218.1"/>
    <property type="molecule type" value="Genomic_DNA"/>
</dbReference>
<evidence type="ECO:0000313" key="7">
    <source>
        <dbReference type="Proteomes" id="UP001516400"/>
    </source>
</evidence>
<reference evidence="6 7" key="1">
    <citation type="journal article" date="2021" name="BMC Biol.">
        <title>Horizontally acquired antibacterial genes associated with adaptive radiation of ladybird beetles.</title>
        <authorList>
            <person name="Li H.S."/>
            <person name="Tang X.F."/>
            <person name="Huang Y.H."/>
            <person name="Xu Z.Y."/>
            <person name="Chen M.L."/>
            <person name="Du X.Y."/>
            <person name="Qiu B.Y."/>
            <person name="Chen P.T."/>
            <person name="Zhang W."/>
            <person name="Slipinski A."/>
            <person name="Escalona H.E."/>
            <person name="Waterhouse R.M."/>
            <person name="Zwick A."/>
            <person name="Pang H."/>
        </authorList>
    </citation>
    <scope>NUCLEOTIDE SEQUENCE [LARGE SCALE GENOMIC DNA]</scope>
    <source>
        <strain evidence="6">SYSU2018</strain>
    </source>
</reference>
<keyword evidence="4" id="KW-0963">Cytoplasm</keyword>
<dbReference type="Pfam" id="PF12309">
    <property type="entry name" value="KBP_C"/>
    <property type="match status" value="1"/>
</dbReference>
<evidence type="ECO:0000256" key="1">
    <source>
        <dbReference type="ARBA" id="ARBA00004245"/>
    </source>
</evidence>
<comment type="subcellular location">
    <subcellularLocation>
        <location evidence="1">Cytoplasm</location>
        <location evidence="1">Cytoskeleton</location>
    </subcellularLocation>
</comment>
<keyword evidence="7" id="KW-1185">Reference proteome</keyword>
<evidence type="ECO:0000313" key="6">
    <source>
        <dbReference type="EMBL" id="KAL3266218.1"/>
    </source>
</evidence>
<name>A0ABD2MIN6_9CUCU</name>
<proteinExistence type="inferred from homology"/>
<evidence type="ECO:0000256" key="2">
    <source>
        <dbReference type="ARBA" id="ARBA00010305"/>
    </source>
</evidence>
<gene>
    <name evidence="6" type="ORF">HHI36_010400</name>
</gene>
<keyword evidence="5" id="KW-0206">Cytoskeleton</keyword>
<dbReference type="PANTHER" id="PTHR46321">
    <property type="entry name" value="KIF1-BINDING PROTEIN"/>
    <property type="match status" value="1"/>
</dbReference>
<dbReference type="PANTHER" id="PTHR46321:SF1">
    <property type="entry name" value="KIF-BINDING PROTEIN"/>
    <property type="match status" value="1"/>
</dbReference>